<protein>
    <submittedName>
        <fullName evidence="2">Uncharacterized protein</fullName>
    </submittedName>
</protein>
<evidence type="ECO:0000256" key="1">
    <source>
        <dbReference type="SAM" id="MobiDB-lite"/>
    </source>
</evidence>
<dbReference type="AlphaFoldDB" id="A0A4C1TZZ4"/>
<feature type="compositionally biased region" description="Polar residues" evidence="1">
    <location>
        <begin position="74"/>
        <end position="88"/>
    </location>
</feature>
<dbReference type="Proteomes" id="UP000299102">
    <property type="component" value="Unassembled WGS sequence"/>
</dbReference>
<sequence>MQGKGLAVAGGSPRVMVQRPLNTKSRDKNRLDAPKEGGPLASQTNQSREDFRTIGHVNPEGAHHSPGFPRRISANCNQSSPATFSGSSARRLEPSLVRISNSRSSLETLSPTAVSIFKSDVACPSPFEFA</sequence>
<reference evidence="2 3" key="1">
    <citation type="journal article" date="2019" name="Commun. Biol.">
        <title>The bagworm genome reveals a unique fibroin gene that provides high tensile strength.</title>
        <authorList>
            <person name="Kono N."/>
            <person name="Nakamura H."/>
            <person name="Ohtoshi R."/>
            <person name="Tomita M."/>
            <person name="Numata K."/>
            <person name="Arakawa K."/>
        </authorList>
    </citation>
    <scope>NUCLEOTIDE SEQUENCE [LARGE SCALE GENOMIC DNA]</scope>
</reference>
<feature type="compositionally biased region" description="Basic and acidic residues" evidence="1">
    <location>
        <begin position="24"/>
        <end position="35"/>
    </location>
</feature>
<name>A0A4C1TZZ4_EUMVA</name>
<gene>
    <name evidence="2" type="ORF">EVAR_75633_1</name>
</gene>
<accession>A0A4C1TZZ4</accession>
<feature type="region of interest" description="Disordered" evidence="1">
    <location>
        <begin position="1"/>
        <end position="94"/>
    </location>
</feature>
<organism evidence="2 3">
    <name type="scientific">Eumeta variegata</name>
    <name type="common">Bagworm moth</name>
    <name type="synonym">Eumeta japonica</name>
    <dbReference type="NCBI Taxonomy" id="151549"/>
    <lineage>
        <taxon>Eukaryota</taxon>
        <taxon>Metazoa</taxon>
        <taxon>Ecdysozoa</taxon>
        <taxon>Arthropoda</taxon>
        <taxon>Hexapoda</taxon>
        <taxon>Insecta</taxon>
        <taxon>Pterygota</taxon>
        <taxon>Neoptera</taxon>
        <taxon>Endopterygota</taxon>
        <taxon>Lepidoptera</taxon>
        <taxon>Glossata</taxon>
        <taxon>Ditrysia</taxon>
        <taxon>Tineoidea</taxon>
        <taxon>Psychidae</taxon>
        <taxon>Oiketicinae</taxon>
        <taxon>Eumeta</taxon>
    </lineage>
</organism>
<keyword evidence="3" id="KW-1185">Reference proteome</keyword>
<comment type="caution">
    <text evidence="2">The sequence shown here is derived from an EMBL/GenBank/DDBJ whole genome shotgun (WGS) entry which is preliminary data.</text>
</comment>
<evidence type="ECO:0000313" key="3">
    <source>
        <dbReference type="Proteomes" id="UP000299102"/>
    </source>
</evidence>
<proteinExistence type="predicted"/>
<dbReference type="EMBL" id="BGZK01000110">
    <property type="protein sequence ID" value="GBP19661.1"/>
    <property type="molecule type" value="Genomic_DNA"/>
</dbReference>
<evidence type="ECO:0000313" key="2">
    <source>
        <dbReference type="EMBL" id="GBP19661.1"/>
    </source>
</evidence>